<dbReference type="Pfam" id="PF13166">
    <property type="entry name" value="AAA_13"/>
    <property type="match status" value="1"/>
</dbReference>
<dbReference type="PANTHER" id="PTHR32114">
    <property type="entry name" value="ABC TRANSPORTER ABCH.3"/>
    <property type="match status" value="1"/>
</dbReference>
<gene>
    <name evidence="3" type="ORF">PDM28_16760</name>
</gene>
<organism evidence="3 4">
    <name type="scientific">Stenotrophomonas aracearum</name>
    <dbReference type="NCBI Taxonomy" id="3003272"/>
    <lineage>
        <taxon>Bacteria</taxon>
        <taxon>Pseudomonadati</taxon>
        <taxon>Pseudomonadota</taxon>
        <taxon>Gammaproteobacteria</taxon>
        <taxon>Lysobacterales</taxon>
        <taxon>Lysobacteraceae</taxon>
        <taxon>Stenotrophomonas</taxon>
    </lineage>
</organism>
<evidence type="ECO:0000313" key="3">
    <source>
        <dbReference type="EMBL" id="WNH48300.1"/>
    </source>
</evidence>
<feature type="coiled-coil region" evidence="1">
    <location>
        <begin position="447"/>
        <end position="474"/>
    </location>
</feature>
<reference evidence="3 4" key="1">
    <citation type="submission" date="2022-12" db="EMBL/GenBank/DDBJ databases">
        <title>Two new species, Stenotrophomonas aracearum and Stenotrophomonas oahuensis, isolated from Anthurium (Araceae family) in Hawaii.</title>
        <authorList>
            <person name="Chunag S.C."/>
            <person name="Dobhal S."/>
            <person name="Alvarez A."/>
            <person name="Arif M."/>
        </authorList>
    </citation>
    <scope>NUCLEOTIDE SEQUENCE [LARGE SCALE GENOMIC DNA]</scope>
    <source>
        <strain evidence="3 4">A5588</strain>
    </source>
</reference>
<dbReference type="InterPro" id="IPR026866">
    <property type="entry name" value="CR006_AAA"/>
</dbReference>
<keyword evidence="1" id="KW-0175">Coiled coil</keyword>
<name>A0ABY9YC82_9GAMM</name>
<dbReference type="Proteomes" id="UP001305421">
    <property type="component" value="Chromosome"/>
</dbReference>
<keyword evidence="4" id="KW-1185">Reference proteome</keyword>
<feature type="domain" description="Protein CR006 P-loop" evidence="2">
    <location>
        <begin position="251"/>
        <end position="696"/>
    </location>
</feature>
<dbReference type="RefSeq" id="WP_311182913.1">
    <property type="nucleotide sequence ID" value="NZ_CP115543.1"/>
</dbReference>
<evidence type="ECO:0000259" key="2">
    <source>
        <dbReference type="Pfam" id="PF13166"/>
    </source>
</evidence>
<sequence>MLTKIDRIEGTGLFAAAGPSTDFERVTLVFGENGRGKSTLAAVLRSCAENNGELLRARITLGQETAQRAVLSFKTGAADVSQATLDAGAWDRPIPGLVVFDAEFVARNVYAGQEISSDQRASLLDFSLGEDAVATRVQHDSYTEPLRLANGELRTATAVIDTARGSIPLNAYRELPNVPDVDARLQEAQRTLQAALAIGAVRARPVGADLLAPTFNIENLFLILRKNLPIVEAEAEARVKEHIAGNARHGFEAWISSGLDFVNGDACPFCESNIAGSKLIAAYRAHFNEEYRTLKSQAADLVRGVQTRTDANQIDRLEREFQVSQAQQEQWREHLDIRPTTLDSNMLREKYKSLHDLLVPLATAKSHAPLEAFGSLEHEANARALWAELLAIVDATNAQIKCNREAIAAYKAGLENSNVDQIRSSITTLSATKVRHSPAGIAQLVALEKAVAEKARLTAEKDAARVKLDTLMTQTLDQYGERINQLLHDFGAQIRVRNLGISFRGAQNRPRTDYGLEVRGAPILLTNDQGPNFGNSLSEGDKRALAFAFFMARVLSNAGLAERTVVIDDPMCSLDRHRRATTLRVLKRLALACRQLILIAHDIWFLRDFDDGLEKMPKAHRPRRAYAKISRIAGNLSSFEALDIADECRSPYQRNLTDVLNFALGADNGAGKELVAKSLRPLIEGYIHRRFPLNVPRNRNLGDVLKLIRDAGTGDPLHALGDKLEELQALNDYTIPFMHVEGEPAPDLSQIEEGELAAYSERAVRVVYG</sequence>
<dbReference type="SUPFAM" id="SSF52540">
    <property type="entry name" value="P-loop containing nucleoside triphosphate hydrolases"/>
    <property type="match status" value="1"/>
</dbReference>
<evidence type="ECO:0000313" key="4">
    <source>
        <dbReference type="Proteomes" id="UP001305421"/>
    </source>
</evidence>
<dbReference type="PANTHER" id="PTHR32114:SF2">
    <property type="entry name" value="ABC TRANSPORTER ABCH.3"/>
    <property type="match status" value="1"/>
</dbReference>
<proteinExistence type="predicted"/>
<dbReference type="Gene3D" id="3.40.50.300">
    <property type="entry name" value="P-loop containing nucleotide triphosphate hydrolases"/>
    <property type="match status" value="1"/>
</dbReference>
<accession>A0ABY9YC82</accession>
<dbReference type="InterPro" id="IPR027417">
    <property type="entry name" value="P-loop_NTPase"/>
</dbReference>
<protein>
    <submittedName>
        <fullName evidence="3">AAA family ATPase</fullName>
    </submittedName>
</protein>
<dbReference type="EMBL" id="CP115543">
    <property type="protein sequence ID" value="WNH48300.1"/>
    <property type="molecule type" value="Genomic_DNA"/>
</dbReference>
<evidence type="ECO:0000256" key="1">
    <source>
        <dbReference type="SAM" id="Coils"/>
    </source>
</evidence>